<sequence>MPRQVTAKLTDAVDKHVLGIMKENEKRIKEINTPFNPIKGEGCGDKRFLLFLPDFPIQRQQLPVSMKKIPLVKMLIEFGSCKAVIEELHKDIDEPYDLEEEIEQLVEQFTRIRMKHDPFFFFAAFIYIKPKSSGVPFLFKLRRPQRRLLRWLEERRKKNRPIRLILLKARQWGGSTVIQMYFLWLQLMWQKGLNSLIIAQVKDTAETIRGMFDEALKMFPVKFLHEMGEAYSENEPKFVGFGSSGNVKKVPQRFCKIKVGSMQKPTSVNGEDYTLIHCSEVGLWEKTEGKSPEEVVQNATNGVLYRPYTMIVYESTANGTGNFFHQEWLAAEKGESVFEPFFVPWFEIYDLYHLDFESKKQKEEFAKWLYENRNNTNTMSNREEPVTYLWKLWQMGAPLEALNWYIVERKKFTDHGDMASGFPSDPVEAFKHSGAKVFAEEKVDQFTKGCRAPKFIGDVYGDGYKGKKCLQNVRFTEDKTGQLWIWSKPEYFDDCKVTNRYLVVVDIGGRGSKADWSVICVFDRYWMMEGGKPYVVAQWYGHIDMDLLAWKAAQIAKYYDNALLVIESNTLETKDKEHILEGGDQSEFILNQIKDEYDNLYARKQSEADIKEGLPRKYGFHTNVATKPMVISVLVQVVREHLYVERDQRCLNEFLTYERKKNGAYGAIDGKHDDLLMTRAIGLHVCFNEMEMPKMISNQARVMRRKVSVSAATII</sequence>
<evidence type="ECO:0000313" key="1">
    <source>
        <dbReference type="EMBL" id="DAE09298.1"/>
    </source>
</evidence>
<dbReference type="Gene3D" id="3.30.420.240">
    <property type="match status" value="1"/>
</dbReference>
<accession>A0A8S5PR05</accession>
<dbReference type="InterPro" id="IPR027417">
    <property type="entry name" value="P-loop_NTPase"/>
</dbReference>
<proteinExistence type="predicted"/>
<organism evidence="1">
    <name type="scientific">Podoviridae sp. ct5cR14</name>
    <dbReference type="NCBI Taxonomy" id="2825220"/>
    <lineage>
        <taxon>Viruses</taxon>
        <taxon>Duplodnaviria</taxon>
        <taxon>Heunggongvirae</taxon>
        <taxon>Uroviricota</taxon>
        <taxon>Caudoviricetes</taxon>
    </lineage>
</organism>
<name>A0A8S5PR05_9CAUD</name>
<reference evidence="1" key="1">
    <citation type="journal article" date="2021" name="Proc. Natl. Acad. Sci. U.S.A.">
        <title>A Catalog of Tens of Thousands of Viruses from Human Metagenomes Reveals Hidden Associations with Chronic Diseases.</title>
        <authorList>
            <person name="Tisza M.J."/>
            <person name="Buck C.B."/>
        </authorList>
    </citation>
    <scope>NUCLEOTIDE SEQUENCE</scope>
    <source>
        <strain evidence="1">Ct5cR14</strain>
    </source>
</reference>
<dbReference type="Gene3D" id="3.40.50.300">
    <property type="entry name" value="P-loop containing nucleotide triphosphate hydrolases"/>
    <property type="match status" value="1"/>
</dbReference>
<dbReference type="EMBL" id="BK015486">
    <property type="protein sequence ID" value="DAE09298.1"/>
    <property type="molecule type" value="Genomic_DNA"/>
</dbReference>
<protein>
    <submittedName>
        <fullName evidence="1">Terminase large subunit</fullName>
    </submittedName>
</protein>